<evidence type="ECO:0000256" key="1">
    <source>
        <dbReference type="SAM" id="MobiDB-lite"/>
    </source>
</evidence>
<organism evidence="2">
    <name type="scientific">Tanacetum cinerariifolium</name>
    <name type="common">Dalmatian daisy</name>
    <name type="synonym">Chrysanthemum cinerariifolium</name>
    <dbReference type="NCBI Taxonomy" id="118510"/>
    <lineage>
        <taxon>Eukaryota</taxon>
        <taxon>Viridiplantae</taxon>
        <taxon>Streptophyta</taxon>
        <taxon>Embryophyta</taxon>
        <taxon>Tracheophyta</taxon>
        <taxon>Spermatophyta</taxon>
        <taxon>Magnoliopsida</taxon>
        <taxon>eudicotyledons</taxon>
        <taxon>Gunneridae</taxon>
        <taxon>Pentapetalae</taxon>
        <taxon>asterids</taxon>
        <taxon>campanulids</taxon>
        <taxon>Asterales</taxon>
        <taxon>Asteraceae</taxon>
        <taxon>Asteroideae</taxon>
        <taxon>Anthemideae</taxon>
        <taxon>Anthemidinae</taxon>
        <taxon>Tanacetum</taxon>
    </lineage>
</organism>
<sequence>MWFIDDKILNWHDPNWGIKFMSIPSTPTFSVTKTSLISSVLFLFFSLAVNPNVAMYVGIKSHLNVVRITAAHIDVNTPQLEVKTVSESYYYQYKEVTAAQVEVSAAQELQRKMLSVQDYKPTKSEGFEQIVYFLSAHTIRVDGKEIIITESSVRRDLRLADEDGVDWKPKRKNTQVPQHVADEAVYKERGDRLVRAATTTSSLEVEQDSDSIDKTQSKATPNEASSPGTTSGGGLRCQEAMKDTIAQTRFENVSKQSNDLMLTREKTKTTQALEITGLKRRVKKLEKKQRLRTYKLKRLYKVGLIARVDSSKDEKSLGEDASKHMRISDINADEEITIVNDQDDAKMFDVNDLHGEEVFVDKDDADKEVSAIGELNAASIATTVSTVAKITSEEITLAQALVEIKKTKPKANGIILQEPSKSTATTTKTVSSKKSQGKEEQQELTDEENATLFMQLLEKRRKFFVSKRAEEKRNKPPTQAQQRKIMCTYLKNMEGKRLKDLKNKSFESIQKMFDRALNSINIFVDFKTEWVEGELKQLMKIILDEEDVAIDAIPLAIKPLGIVD</sequence>
<gene>
    <name evidence="2" type="ORF">Tci_162215</name>
</gene>
<dbReference type="EMBL" id="BKCJ010038115">
    <property type="protein sequence ID" value="GEV90238.1"/>
    <property type="molecule type" value="Genomic_DNA"/>
</dbReference>
<comment type="caution">
    <text evidence="2">The sequence shown here is derived from an EMBL/GenBank/DDBJ whole genome shotgun (WGS) entry which is preliminary data.</text>
</comment>
<feature type="compositionally biased region" description="Polar residues" evidence="1">
    <location>
        <begin position="217"/>
        <end position="229"/>
    </location>
</feature>
<feature type="region of interest" description="Disordered" evidence="1">
    <location>
        <begin position="416"/>
        <end position="446"/>
    </location>
</feature>
<feature type="region of interest" description="Disordered" evidence="1">
    <location>
        <begin position="198"/>
        <end position="236"/>
    </location>
</feature>
<reference evidence="2" key="1">
    <citation type="journal article" date="2019" name="Sci. Rep.">
        <title>Draft genome of Tanacetum cinerariifolium, the natural source of mosquito coil.</title>
        <authorList>
            <person name="Yamashiro T."/>
            <person name="Shiraishi A."/>
            <person name="Satake H."/>
            <person name="Nakayama K."/>
        </authorList>
    </citation>
    <scope>NUCLEOTIDE SEQUENCE</scope>
</reference>
<proteinExistence type="predicted"/>
<name>A0A699GSH0_TANCI</name>
<accession>A0A699GSH0</accession>
<protein>
    <submittedName>
        <fullName evidence="2">Uncharacterized protein</fullName>
    </submittedName>
</protein>
<feature type="compositionally biased region" description="Low complexity" evidence="1">
    <location>
        <begin position="420"/>
        <end position="434"/>
    </location>
</feature>
<evidence type="ECO:0000313" key="2">
    <source>
        <dbReference type="EMBL" id="GEV90238.1"/>
    </source>
</evidence>
<dbReference type="AlphaFoldDB" id="A0A699GSH0"/>